<accession>A0ABC8XTJ8</accession>
<comment type="subcellular location">
    <subcellularLocation>
        <location evidence="4">Secreted</location>
        <location evidence="4">Extracellular space</location>
        <location evidence="4">Apoplast</location>
    </subcellularLocation>
</comment>
<feature type="chain" id="PRO_5044523447" description="Dirigent protein" evidence="4">
    <location>
        <begin position="30"/>
        <end position="173"/>
    </location>
</feature>
<evidence type="ECO:0000256" key="3">
    <source>
        <dbReference type="ARBA" id="ARBA00022525"/>
    </source>
</evidence>
<comment type="function">
    <text evidence="4">Dirigent proteins impart stereoselectivity on the phenoxy radical-coupling reaction, yielding optically active lignans from two molecules of coniferyl alcohol in the biosynthesis of lignans, flavonolignans, and alkaloids and thus plays a central role in plant secondary metabolism.</text>
</comment>
<comment type="subunit">
    <text evidence="2 4">Homodimer.</text>
</comment>
<evidence type="ECO:0000256" key="1">
    <source>
        <dbReference type="ARBA" id="ARBA00010746"/>
    </source>
</evidence>
<dbReference type="EMBL" id="OZ075126">
    <property type="protein sequence ID" value="CAL4939846.1"/>
    <property type="molecule type" value="Genomic_DNA"/>
</dbReference>
<gene>
    <name evidence="5" type="ORF">URODEC1_LOCUS27067</name>
    <name evidence="6" type="ORF">URODEC1_LOCUS32165</name>
</gene>
<name>A0ABC8XTJ8_9POAL</name>
<dbReference type="Proteomes" id="UP001497457">
    <property type="component" value="Chromosome 16b"/>
</dbReference>
<dbReference type="Proteomes" id="UP001497457">
    <property type="component" value="Chromosome 15b"/>
</dbReference>
<dbReference type="InterPro" id="IPR044859">
    <property type="entry name" value="Allene_oxi_cyc_Dirigent"/>
</dbReference>
<sequence>MSTASSPAATLRFLPFLAAAVAVVAAAAADDGMTHLHLYIHKTVVAGAGNSSSSFDNVGAIDDELREAPDPASQYLGRAQGFDLGIPAAACTVLSLAFAEGDYGGSTLVVYGRADLGAGGGDGEAVAAERAVVGGTGRFRGARGYSLMTKLGNPTAGTAAVVFEMDLYVKIGG</sequence>
<dbReference type="Gene3D" id="2.40.480.10">
    <property type="entry name" value="Allene oxide cyclase-like"/>
    <property type="match status" value="1"/>
</dbReference>
<keyword evidence="3 4" id="KW-0964">Secreted</keyword>
<keyword evidence="4" id="KW-0052">Apoplast</keyword>
<dbReference type="GO" id="GO:0048046">
    <property type="term" value="C:apoplast"/>
    <property type="evidence" value="ECO:0007669"/>
    <property type="project" value="UniProtKB-SubCell"/>
</dbReference>
<reference evidence="5 7" key="1">
    <citation type="submission" date="2024-10" db="EMBL/GenBank/DDBJ databases">
        <authorList>
            <person name="Ryan C."/>
        </authorList>
    </citation>
    <scope>NUCLEOTIDE SEQUENCE [LARGE SCALE GENOMIC DNA]</scope>
</reference>
<proteinExistence type="inferred from homology"/>
<evidence type="ECO:0000256" key="4">
    <source>
        <dbReference type="RuleBase" id="RU363099"/>
    </source>
</evidence>
<dbReference type="Pfam" id="PF03018">
    <property type="entry name" value="Dirigent"/>
    <property type="match status" value="1"/>
</dbReference>
<dbReference type="GO" id="GO:0009699">
    <property type="term" value="P:phenylpropanoid biosynthetic process"/>
    <property type="evidence" value="ECO:0007669"/>
    <property type="project" value="UniProtKB-ARBA"/>
</dbReference>
<protein>
    <recommendedName>
        <fullName evidence="4">Dirigent protein</fullName>
    </recommendedName>
</protein>
<evidence type="ECO:0000256" key="2">
    <source>
        <dbReference type="ARBA" id="ARBA00011738"/>
    </source>
</evidence>
<organism evidence="5 7">
    <name type="scientific">Urochloa decumbens</name>
    <dbReference type="NCBI Taxonomy" id="240449"/>
    <lineage>
        <taxon>Eukaryota</taxon>
        <taxon>Viridiplantae</taxon>
        <taxon>Streptophyta</taxon>
        <taxon>Embryophyta</taxon>
        <taxon>Tracheophyta</taxon>
        <taxon>Spermatophyta</taxon>
        <taxon>Magnoliopsida</taxon>
        <taxon>Liliopsida</taxon>
        <taxon>Poales</taxon>
        <taxon>Poaceae</taxon>
        <taxon>PACMAD clade</taxon>
        <taxon>Panicoideae</taxon>
        <taxon>Panicodae</taxon>
        <taxon>Paniceae</taxon>
        <taxon>Melinidinae</taxon>
        <taxon>Urochloa</taxon>
    </lineage>
</organism>
<dbReference type="EMBL" id="OZ075125">
    <property type="protein sequence ID" value="CAL4931457.1"/>
    <property type="molecule type" value="Genomic_DNA"/>
</dbReference>
<keyword evidence="7" id="KW-1185">Reference proteome</keyword>
<evidence type="ECO:0000313" key="6">
    <source>
        <dbReference type="EMBL" id="CAL4939846.1"/>
    </source>
</evidence>
<evidence type="ECO:0000313" key="7">
    <source>
        <dbReference type="Proteomes" id="UP001497457"/>
    </source>
</evidence>
<comment type="similarity">
    <text evidence="1 4">Belongs to the plant dirigent protein family.</text>
</comment>
<dbReference type="PANTHER" id="PTHR21495">
    <property type="entry name" value="NUCLEOPORIN-RELATED"/>
    <property type="match status" value="1"/>
</dbReference>
<dbReference type="AlphaFoldDB" id="A0ABC8XTJ8"/>
<keyword evidence="4" id="KW-0732">Signal</keyword>
<dbReference type="InterPro" id="IPR004265">
    <property type="entry name" value="Dirigent"/>
</dbReference>
<evidence type="ECO:0000313" key="5">
    <source>
        <dbReference type="EMBL" id="CAL4931457.1"/>
    </source>
</evidence>
<feature type="signal peptide" evidence="4">
    <location>
        <begin position="1"/>
        <end position="29"/>
    </location>
</feature>